<evidence type="ECO:0000256" key="1">
    <source>
        <dbReference type="SAM" id="MobiDB-lite"/>
    </source>
</evidence>
<evidence type="ECO:0000313" key="2">
    <source>
        <dbReference type="EMBL" id="GFY69472.1"/>
    </source>
</evidence>
<sequence>MPHGDTVQKKMTKQTATYQAQNTFICGKRCAVVRSRRKYDHRSRSVMRGEFRRSPRPPFSCRNLGKAQHESNGSG</sequence>
<proteinExistence type="predicted"/>
<name>A0A8X7CML8_9ARAC</name>
<dbReference type="EMBL" id="BMAV01017633">
    <property type="protein sequence ID" value="GFY69472.1"/>
    <property type="molecule type" value="Genomic_DNA"/>
</dbReference>
<accession>A0A8X7CML8</accession>
<gene>
    <name evidence="2" type="ORF">TNIN_348571</name>
</gene>
<comment type="caution">
    <text evidence="2">The sequence shown here is derived from an EMBL/GenBank/DDBJ whole genome shotgun (WGS) entry which is preliminary data.</text>
</comment>
<protein>
    <submittedName>
        <fullName evidence="2">Uncharacterized protein</fullName>
    </submittedName>
</protein>
<organism evidence="2 3">
    <name type="scientific">Trichonephila inaurata madagascariensis</name>
    <dbReference type="NCBI Taxonomy" id="2747483"/>
    <lineage>
        <taxon>Eukaryota</taxon>
        <taxon>Metazoa</taxon>
        <taxon>Ecdysozoa</taxon>
        <taxon>Arthropoda</taxon>
        <taxon>Chelicerata</taxon>
        <taxon>Arachnida</taxon>
        <taxon>Araneae</taxon>
        <taxon>Araneomorphae</taxon>
        <taxon>Entelegynae</taxon>
        <taxon>Araneoidea</taxon>
        <taxon>Nephilidae</taxon>
        <taxon>Trichonephila</taxon>
        <taxon>Trichonephila inaurata</taxon>
    </lineage>
</organism>
<dbReference type="AlphaFoldDB" id="A0A8X7CML8"/>
<feature type="region of interest" description="Disordered" evidence="1">
    <location>
        <begin position="38"/>
        <end position="75"/>
    </location>
</feature>
<evidence type="ECO:0000313" key="3">
    <source>
        <dbReference type="Proteomes" id="UP000886998"/>
    </source>
</evidence>
<reference evidence="2" key="1">
    <citation type="submission" date="2020-08" db="EMBL/GenBank/DDBJ databases">
        <title>Multicomponent nature underlies the extraordinary mechanical properties of spider dragline silk.</title>
        <authorList>
            <person name="Kono N."/>
            <person name="Nakamura H."/>
            <person name="Mori M."/>
            <person name="Yoshida Y."/>
            <person name="Ohtoshi R."/>
            <person name="Malay A.D."/>
            <person name="Moran D.A.P."/>
            <person name="Tomita M."/>
            <person name="Numata K."/>
            <person name="Arakawa K."/>
        </authorList>
    </citation>
    <scope>NUCLEOTIDE SEQUENCE</scope>
</reference>
<dbReference type="Proteomes" id="UP000886998">
    <property type="component" value="Unassembled WGS sequence"/>
</dbReference>
<keyword evidence="3" id="KW-1185">Reference proteome</keyword>